<dbReference type="Proteomes" id="UP000001292">
    <property type="component" value="Unassembled WGS sequence"/>
</dbReference>
<proteinExistence type="predicted"/>
<protein>
    <submittedName>
        <fullName evidence="3">GM13735</fullName>
    </submittedName>
</protein>
<name>B4IPN3_DROSE</name>
<sequence>MQDSFQVWIESKKDIRLRMKPKRRHIFLYQKSLLLCKQTSKSGYNKSSYQFKSDVKVSHIMQVNMLYFYTFAVKAKHHISFICMSLESVL</sequence>
<keyword evidence="4" id="KW-1185">Reference proteome</keyword>
<dbReference type="SUPFAM" id="SSF50729">
    <property type="entry name" value="PH domain-like"/>
    <property type="match status" value="1"/>
</dbReference>
<feature type="domain" description="SOS1/NGEF-like PH" evidence="2">
    <location>
        <begin position="1"/>
        <end position="60"/>
    </location>
</feature>
<dbReference type="GO" id="GO:0005737">
    <property type="term" value="C:cytoplasm"/>
    <property type="evidence" value="ECO:0007669"/>
    <property type="project" value="TreeGrafter"/>
</dbReference>
<organism evidence="4">
    <name type="scientific">Drosophila sechellia</name>
    <name type="common">Fruit fly</name>
    <dbReference type="NCBI Taxonomy" id="7238"/>
    <lineage>
        <taxon>Eukaryota</taxon>
        <taxon>Metazoa</taxon>
        <taxon>Ecdysozoa</taxon>
        <taxon>Arthropoda</taxon>
        <taxon>Hexapoda</taxon>
        <taxon>Insecta</taxon>
        <taxon>Pterygota</taxon>
        <taxon>Neoptera</taxon>
        <taxon>Endopterygota</taxon>
        <taxon>Diptera</taxon>
        <taxon>Brachycera</taxon>
        <taxon>Muscomorpha</taxon>
        <taxon>Ephydroidea</taxon>
        <taxon>Drosophilidae</taxon>
        <taxon>Drosophila</taxon>
        <taxon>Sophophora</taxon>
    </lineage>
</organism>
<evidence type="ECO:0000313" key="4">
    <source>
        <dbReference type="Proteomes" id="UP000001292"/>
    </source>
</evidence>
<dbReference type="HOGENOM" id="CLU_2443192_0_0_1"/>
<dbReference type="EMBL" id="CH682570">
    <property type="protein sequence ID" value="EDW55415.1"/>
    <property type="molecule type" value="Genomic_DNA"/>
</dbReference>
<dbReference type="PANTHER" id="PTHR22826:SF211">
    <property type="entry name" value="LD43457P"/>
    <property type="match status" value="1"/>
</dbReference>
<dbReference type="Gene3D" id="2.30.29.30">
    <property type="entry name" value="Pleckstrin-homology domain (PH domain)/Phosphotyrosine-binding domain (PTB)"/>
    <property type="match status" value="1"/>
</dbReference>
<reference evidence="3 4" key="1">
    <citation type="journal article" date="2007" name="Nature">
        <title>Evolution of genes and genomes on the Drosophila phylogeny.</title>
        <authorList>
            <consortium name="Drosophila 12 Genomes Consortium"/>
            <person name="Clark A.G."/>
            <person name="Eisen M.B."/>
            <person name="Smith D.R."/>
            <person name="Bergman C.M."/>
            <person name="Oliver B."/>
            <person name="Markow T.A."/>
            <person name="Kaufman T.C."/>
            <person name="Kellis M."/>
            <person name="Gelbart W."/>
            <person name="Iyer V.N."/>
            <person name="Pollard D.A."/>
            <person name="Sackton T.B."/>
            <person name="Larracuente A.M."/>
            <person name="Singh N.D."/>
            <person name="Abad J.P."/>
            <person name="Abt D.N."/>
            <person name="Adryan B."/>
            <person name="Aguade M."/>
            <person name="Akashi H."/>
            <person name="Anderson W.W."/>
            <person name="Aquadro C.F."/>
            <person name="Ardell D.H."/>
            <person name="Arguello R."/>
            <person name="Artieri C.G."/>
            <person name="Barbash D.A."/>
            <person name="Barker D."/>
            <person name="Barsanti P."/>
            <person name="Batterham P."/>
            <person name="Batzoglou S."/>
            <person name="Begun D."/>
            <person name="Bhutkar A."/>
            <person name="Blanco E."/>
            <person name="Bosak S.A."/>
            <person name="Bradley R.K."/>
            <person name="Brand A.D."/>
            <person name="Brent M.R."/>
            <person name="Brooks A.N."/>
            <person name="Brown R.H."/>
            <person name="Butlin R.K."/>
            <person name="Caggese C."/>
            <person name="Calvi B.R."/>
            <person name="Bernardo de Carvalho A."/>
            <person name="Caspi A."/>
            <person name="Castrezana S."/>
            <person name="Celniker S.E."/>
            <person name="Chang J.L."/>
            <person name="Chapple C."/>
            <person name="Chatterji S."/>
            <person name="Chinwalla A."/>
            <person name="Civetta A."/>
            <person name="Clifton S.W."/>
            <person name="Comeron J.M."/>
            <person name="Costello J.C."/>
            <person name="Coyne J.A."/>
            <person name="Daub J."/>
            <person name="David R.G."/>
            <person name="Delcher A.L."/>
            <person name="Delehaunty K."/>
            <person name="Do C.B."/>
            <person name="Ebling H."/>
            <person name="Edwards K."/>
            <person name="Eickbush T."/>
            <person name="Evans J.D."/>
            <person name="Filipski A."/>
            <person name="Findeiss S."/>
            <person name="Freyhult E."/>
            <person name="Fulton L."/>
            <person name="Fulton R."/>
            <person name="Garcia A.C."/>
            <person name="Gardiner A."/>
            <person name="Garfield D.A."/>
            <person name="Garvin B.E."/>
            <person name="Gibson G."/>
            <person name="Gilbert D."/>
            <person name="Gnerre S."/>
            <person name="Godfrey J."/>
            <person name="Good R."/>
            <person name="Gotea V."/>
            <person name="Gravely B."/>
            <person name="Greenberg A.J."/>
            <person name="Griffiths-Jones S."/>
            <person name="Gross S."/>
            <person name="Guigo R."/>
            <person name="Gustafson E.A."/>
            <person name="Haerty W."/>
            <person name="Hahn M.W."/>
            <person name="Halligan D.L."/>
            <person name="Halpern A.L."/>
            <person name="Halter G.M."/>
            <person name="Han M.V."/>
            <person name="Heger A."/>
            <person name="Hillier L."/>
            <person name="Hinrichs A.S."/>
            <person name="Holmes I."/>
            <person name="Hoskins R.A."/>
            <person name="Hubisz M.J."/>
            <person name="Hultmark D."/>
            <person name="Huntley M.A."/>
            <person name="Jaffe D.B."/>
            <person name="Jagadeeshan S."/>
            <person name="Jeck W.R."/>
            <person name="Johnson J."/>
            <person name="Jones C.D."/>
            <person name="Jordan W.C."/>
            <person name="Karpen G.H."/>
            <person name="Kataoka E."/>
            <person name="Keightley P.D."/>
            <person name="Kheradpour P."/>
            <person name="Kirkness E.F."/>
            <person name="Koerich L.B."/>
            <person name="Kristiansen K."/>
            <person name="Kudrna D."/>
            <person name="Kulathinal R.J."/>
            <person name="Kumar S."/>
            <person name="Kwok R."/>
            <person name="Lander E."/>
            <person name="Langley C.H."/>
            <person name="Lapoint R."/>
            <person name="Lazzaro B.P."/>
            <person name="Lee S.J."/>
            <person name="Levesque L."/>
            <person name="Li R."/>
            <person name="Lin C.F."/>
            <person name="Lin M.F."/>
            <person name="Lindblad-Toh K."/>
            <person name="Llopart A."/>
            <person name="Long M."/>
            <person name="Low L."/>
            <person name="Lozovsky E."/>
            <person name="Lu J."/>
            <person name="Luo M."/>
            <person name="Machado C.A."/>
            <person name="Makalowski W."/>
            <person name="Marzo M."/>
            <person name="Matsuda M."/>
            <person name="Matzkin L."/>
            <person name="McAllister B."/>
            <person name="McBride C.S."/>
            <person name="McKernan B."/>
            <person name="McKernan K."/>
            <person name="Mendez-Lago M."/>
            <person name="Minx P."/>
            <person name="Mollenhauer M.U."/>
            <person name="Montooth K."/>
            <person name="Mount S.M."/>
            <person name="Mu X."/>
            <person name="Myers E."/>
            <person name="Negre B."/>
            <person name="Newfeld S."/>
            <person name="Nielsen R."/>
            <person name="Noor M.A."/>
            <person name="O'Grady P."/>
            <person name="Pachter L."/>
            <person name="Papaceit M."/>
            <person name="Parisi M.J."/>
            <person name="Parisi M."/>
            <person name="Parts L."/>
            <person name="Pedersen J.S."/>
            <person name="Pesole G."/>
            <person name="Phillippy A.M."/>
            <person name="Ponting C.P."/>
            <person name="Pop M."/>
            <person name="Porcelli D."/>
            <person name="Powell J.R."/>
            <person name="Prohaska S."/>
            <person name="Pruitt K."/>
            <person name="Puig M."/>
            <person name="Quesneville H."/>
            <person name="Ram K.R."/>
            <person name="Rand D."/>
            <person name="Rasmussen M.D."/>
            <person name="Reed L.K."/>
            <person name="Reenan R."/>
            <person name="Reily A."/>
            <person name="Remington K.A."/>
            <person name="Rieger T.T."/>
            <person name="Ritchie M.G."/>
            <person name="Robin C."/>
            <person name="Rogers Y.H."/>
            <person name="Rohde C."/>
            <person name="Rozas J."/>
            <person name="Rubenfield M.J."/>
            <person name="Ruiz A."/>
            <person name="Russo S."/>
            <person name="Salzberg S.L."/>
            <person name="Sanchez-Gracia A."/>
            <person name="Saranga D.J."/>
            <person name="Sato H."/>
            <person name="Schaeffer S.W."/>
            <person name="Schatz M.C."/>
            <person name="Schlenke T."/>
            <person name="Schwartz R."/>
            <person name="Segarra C."/>
            <person name="Singh R.S."/>
            <person name="Sirot L."/>
            <person name="Sirota M."/>
            <person name="Sisneros N.B."/>
            <person name="Smith C.D."/>
            <person name="Smith T.F."/>
            <person name="Spieth J."/>
            <person name="Stage D.E."/>
            <person name="Stark A."/>
            <person name="Stephan W."/>
            <person name="Strausberg R.L."/>
            <person name="Strempel S."/>
            <person name="Sturgill D."/>
            <person name="Sutton G."/>
            <person name="Sutton G.G."/>
            <person name="Tao W."/>
            <person name="Teichmann S."/>
            <person name="Tobari Y.N."/>
            <person name="Tomimura Y."/>
            <person name="Tsolas J.M."/>
            <person name="Valente V.L."/>
            <person name="Venter E."/>
            <person name="Venter J.C."/>
            <person name="Vicario S."/>
            <person name="Vieira F.G."/>
            <person name="Vilella A.J."/>
            <person name="Villasante A."/>
            <person name="Walenz B."/>
            <person name="Wang J."/>
            <person name="Wasserman M."/>
            <person name="Watts T."/>
            <person name="Wilson D."/>
            <person name="Wilson R.K."/>
            <person name="Wing R.A."/>
            <person name="Wolfner M.F."/>
            <person name="Wong A."/>
            <person name="Wong G.K."/>
            <person name="Wu C.I."/>
            <person name="Wu G."/>
            <person name="Yamamoto D."/>
            <person name="Yang H.P."/>
            <person name="Yang S.P."/>
            <person name="Yorke J.A."/>
            <person name="Yoshida K."/>
            <person name="Zdobnov E."/>
            <person name="Zhang P."/>
            <person name="Zhang Y."/>
            <person name="Zimin A.V."/>
            <person name="Baldwin J."/>
            <person name="Abdouelleil A."/>
            <person name="Abdulkadir J."/>
            <person name="Abebe A."/>
            <person name="Abera B."/>
            <person name="Abreu J."/>
            <person name="Acer S.C."/>
            <person name="Aftuck L."/>
            <person name="Alexander A."/>
            <person name="An P."/>
            <person name="Anderson E."/>
            <person name="Anderson S."/>
            <person name="Arachi H."/>
            <person name="Azer M."/>
            <person name="Bachantsang P."/>
            <person name="Barry A."/>
            <person name="Bayul T."/>
            <person name="Berlin A."/>
            <person name="Bessette D."/>
            <person name="Bloom T."/>
            <person name="Blye J."/>
            <person name="Boguslavskiy L."/>
            <person name="Bonnet C."/>
            <person name="Boukhgalter B."/>
            <person name="Bourzgui I."/>
            <person name="Brown A."/>
            <person name="Cahill P."/>
            <person name="Channer S."/>
            <person name="Cheshatsang Y."/>
            <person name="Chuda L."/>
            <person name="Citroen M."/>
            <person name="Collymore A."/>
            <person name="Cooke P."/>
            <person name="Costello M."/>
            <person name="D'Aco K."/>
            <person name="Daza R."/>
            <person name="De Haan G."/>
            <person name="DeGray S."/>
            <person name="DeMaso C."/>
            <person name="Dhargay N."/>
            <person name="Dooley K."/>
            <person name="Dooley E."/>
            <person name="Doricent M."/>
            <person name="Dorje P."/>
            <person name="Dorjee K."/>
            <person name="Dupes A."/>
            <person name="Elong R."/>
            <person name="Falk J."/>
            <person name="Farina A."/>
            <person name="Faro S."/>
            <person name="Ferguson D."/>
            <person name="Fisher S."/>
            <person name="Foley C.D."/>
            <person name="Franke A."/>
            <person name="Friedrich D."/>
            <person name="Gadbois L."/>
            <person name="Gearin G."/>
            <person name="Gearin C.R."/>
            <person name="Giannoukos G."/>
            <person name="Goode T."/>
            <person name="Graham J."/>
            <person name="Grandbois E."/>
            <person name="Grewal S."/>
            <person name="Gyaltsen K."/>
            <person name="Hafez N."/>
            <person name="Hagos B."/>
            <person name="Hall J."/>
            <person name="Henson C."/>
            <person name="Hollinger A."/>
            <person name="Honan T."/>
            <person name="Huard M.D."/>
            <person name="Hughes L."/>
            <person name="Hurhula B."/>
            <person name="Husby M.E."/>
            <person name="Kamat A."/>
            <person name="Kanga B."/>
            <person name="Kashin S."/>
            <person name="Khazanovich D."/>
            <person name="Kisner P."/>
            <person name="Lance K."/>
            <person name="Lara M."/>
            <person name="Lee W."/>
            <person name="Lennon N."/>
            <person name="Letendre F."/>
            <person name="LeVine R."/>
            <person name="Lipovsky A."/>
            <person name="Liu X."/>
            <person name="Liu J."/>
            <person name="Liu S."/>
            <person name="Lokyitsang T."/>
            <person name="Lokyitsang Y."/>
            <person name="Lubonja R."/>
            <person name="Lui A."/>
            <person name="MacDonald P."/>
            <person name="Magnisalis V."/>
            <person name="Maru K."/>
            <person name="Matthews C."/>
            <person name="McCusker W."/>
            <person name="McDonough S."/>
            <person name="Mehta T."/>
            <person name="Meldrim J."/>
            <person name="Meneus L."/>
            <person name="Mihai O."/>
            <person name="Mihalev A."/>
            <person name="Mihova T."/>
            <person name="Mittelman R."/>
            <person name="Mlenga V."/>
            <person name="Montmayeur A."/>
            <person name="Mulrain L."/>
            <person name="Navidi A."/>
            <person name="Naylor J."/>
            <person name="Negash T."/>
            <person name="Nguyen T."/>
            <person name="Nguyen N."/>
            <person name="Nicol R."/>
            <person name="Norbu C."/>
            <person name="Norbu N."/>
            <person name="Novod N."/>
            <person name="O'Neill B."/>
            <person name="Osman S."/>
            <person name="Markiewicz E."/>
            <person name="Oyono O.L."/>
            <person name="Patti C."/>
            <person name="Phunkhang P."/>
            <person name="Pierre F."/>
            <person name="Priest M."/>
            <person name="Raghuraman S."/>
            <person name="Rege F."/>
            <person name="Reyes R."/>
            <person name="Rise C."/>
            <person name="Rogov P."/>
            <person name="Ross K."/>
            <person name="Ryan E."/>
            <person name="Settipalli S."/>
            <person name="Shea T."/>
            <person name="Sherpa N."/>
            <person name="Shi L."/>
            <person name="Shih D."/>
            <person name="Sparrow T."/>
            <person name="Spaulding J."/>
            <person name="Stalker J."/>
            <person name="Stange-Thomann N."/>
            <person name="Stavropoulos S."/>
            <person name="Stone C."/>
            <person name="Strader C."/>
            <person name="Tesfaye S."/>
            <person name="Thomson T."/>
            <person name="Thoulutsang Y."/>
            <person name="Thoulutsang D."/>
            <person name="Topham K."/>
            <person name="Topping I."/>
            <person name="Tsamla T."/>
            <person name="Vassiliev H."/>
            <person name="Vo A."/>
            <person name="Wangchuk T."/>
            <person name="Wangdi T."/>
            <person name="Weiand M."/>
            <person name="Wilkinson J."/>
            <person name="Wilson A."/>
            <person name="Yadav S."/>
            <person name="Young G."/>
            <person name="Yu Q."/>
            <person name="Zembek L."/>
            <person name="Zhong D."/>
            <person name="Zimmer A."/>
            <person name="Zwirko Z."/>
            <person name="Jaffe D.B."/>
            <person name="Alvarez P."/>
            <person name="Brockman W."/>
            <person name="Butler J."/>
            <person name="Chin C."/>
            <person name="Gnerre S."/>
            <person name="Grabherr M."/>
            <person name="Kleber M."/>
            <person name="Mauceli E."/>
            <person name="MacCallum I."/>
        </authorList>
    </citation>
    <scope>NUCLEOTIDE SEQUENCE [LARGE SCALE GENOMIC DNA]</scope>
    <source>
        <strain evidence="4">Rob3c / Tucson 14021-0248.25</strain>
    </source>
</reference>
<evidence type="ECO:0000313" key="3">
    <source>
        <dbReference type="EMBL" id="EDW55415.1"/>
    </source>
</evidence>
<dbReference type="PANTHER" id="PTHR22826">
    <property type="entry name" value="RHO GUANINE EXCHANGE FACTOR-RELATED"/>
    <property type="match status" value="1"/>
</dbReference>
<dbReference type="AlphaFoldDB" id="B4IPN3"/>
<dbReference type="GO" id="GO:0005085">
    <property type="term" value="F:guanyl-nucleotide exchange factor activity"/>
    <property type="evidence" value="ECO:0007669"/>
    <property type="project" value="UniProtKB-KW"/>
</dbReference>
<dbReference type="InterPro" id="IPR055251">
    <property type="entry name" value="SOS1_NGEF_PH"/>
</dbReference>
<keyword evidence="1" id="KW-0344">Guanine-nucleotide releasing factor</keyword>
<evidence type="ECO:0000259" key="2">
    <source>
        <dbReference type="Pfam" id="PF22697"/>
    </source>
</evidence>
<gene>
    <name evidence="3" type="primary">Dsec\GM13735</name>
    <name evidence="3" type="ORF">Dsec_GM13735</name>
</gene>
<dbReference type="Pfam" id="PF22697">
    <property type="entry name" value="SOS1_NGEF_PH"/>
    <property type="match status" value="1"/>
</dbReference>
<dbReference type="InterPro" id="IPR011993">
    <property type="entry name" value="PH-like_dom_sf"/>
</dbReference>
<evidence type="ECO:0000256" key="1">
    <source>
        <dbReference type="ARBA" id="ARBA00022658"/>
    </source>
</evidence>
<dbReference type="InterPro" id="IPR051336">
    <property type="entry name" value="RhoGEF_Guanine_NuclExch_SF"/>
</dbReference>
<dbReference type="STRING" id="7238.B4IPN3"/>
<accession>B4IPN3</accession>